<keyword evidence="3" id="KW-1185">Reference proteome</keyword>
<dbReference type="OrthoDB" id="10518585at2759"/>
<organism evidence="4">
    <name type="scientific">Hydatigena taeniaeformis</name>
    <name type="common">Feline tapeworm</name>
    <name type="synonym">Taenia taeniaeformis</name>
    <dbReference type="NCBI Taxonomy" id="6205"/>
    <lineage>
        <taxon>Eukaryota</taxon>
        <taxon>Metazoa</taxon>
        <taxon>Spiralia</taxon>
        <taxon>Lophotrochozoa</taxon>
        <taxon>Platyhelminthes</taxon>
        <taxon>Cestoda</taxon>
        <taxon>Eucestoda</taxon>
        <taxon>Cyclophyllidea</taxon>
        <taxon>Taeniidae</taxon>
        <taxon>Hydatigera</taxon>
    </lineage>
</organism>
<keyword evidence="1" id="KW-1133">Transmembrane helix</keyword>
<evidence type="ECO:0000313" key="3">
    <source>
        <dbReference type="Proteomes" id="UP000274429"/>
    </source>
</evidence>
<proteinExistence type="predicted"/>
<gene>
    <name evidence="2" type="ORF">TTAC_LOCUS2527</name>
</gene>
<evidence type="ECO:0000313" key="2">
    <source>
        <dbReference type="EMBL" id="VDM20355.1"/>
    </source>
</evidence>
<evidence type="ECO:0000256" key="1">
    <source>
        <dbReference type="SAM" id="Phobius"/>
    </source>
</evidence>
<keyword evidence="1" id="KW-0812">Transmembrane</keyword>
<dbReference type="STRING" id="6205.A0A0R3WP54"/>
<dbReference type="AlphaFoldDB" id="A0A0R3WP54"/>
<dbReference type="EMBL" id="UYWX01001175">
    <property type="protein sequence ID" value="VDM20355.1"/>
    <property type="molecule type" value="Genomic_DNA"/>
</dbReference>
<evidence type="ECO:0000313" key="4">
    <source>
        <dbReference type="WBParaSite" id="TTAC_0000254201-mRNA-1"/>
    </source>
</evidence>
<protein>
    <submittedName>
        <fullName evidence="4">Carbohydrate sulfotransferase</fullName>
    </submittedName>
</protein>
<dbReference type="WBParaSite" id="TTAC_0000254201-mRNA-1">
    <property type="protein sequence ID" value="TTAC_0000254201-mRNA-1"/>
    <property type="gene ID" value="TTAC_0000254201"/>
</dbReference>
<feature type="transmembrane region" description="Helical" evidence="1">
    <location>
        <begin position="16"/>
        <end position="34"/>
    </location>
</feature>
<reference evidence="4" key="1">
    <citation type="submission" date="2017-02" db="UniProtKB">
        <authorList>
            <consortium name="WormBaseParasite"/>
        </authorList>
    </citation>
    <scope>IDENTIFICATION</scope>
</reference>
<sequence>MEVTARRLMSSKRKTLGLGIIVIIVYAIYVYVFYFSSTATSSPADTPPTVEESKIRANGSSKRLRFEELAGIPDAEWLHNFDPSVYLFFPQSTPVRETLQSLIDGKPFPQVRPSLPTSYLNPCFDNQAGGHS</sequence>
<keyword evidence="1" id="KW-0472">Membrane</keyword>
<reference evidence="2 3" key="2">
    <citation type="submission" date="2018-11" db="EMBL/GenBank/DDBJ databases">
        <authorList>
            <consortium name="Pathogen Informatics"/>
        </authorList>
    </citation>
    <scope>NUCLEOTIDE SEQUENCE [LARGE SCALE GENOMIC DNA]</scope>
</reference>
<accession>A0A0R3WP54</accession>
<name>A0A0R3WP54_HYDTA</name>
<dbReference type="Proteomes" id="UP000274429">
    <property type="component" value="Unassembled WGS sequence"/>
</dbReference>